<sequence length="417" mass="43361">MARLGSGFLQLLVAAEMLSLVPDDSNDLRTTTLLTSLLTLDLTTISVVSLAGEQASGVAVIAIGALTVLGSVSGWLPEVAGSGMLLVVGAAGVIEHPFLSLTGFSPLLPLAVLGFRGSMRKAVLLGVADLALLTVPVSTEATMAESLANGLLWATLIVLAIVVGMTGNQVRRRARAMQEGFERARSDERRAIAAELHDSVARMAAGIAVRAESTRLTYDDDPALASTMSDIGDQCRELTRDLRGILEVLRAPEPRDTASAIGRTGGAPASVIVFPEREDAPAPSQLLDGEVTLLRSAGFAVEVFGAVPDGLGARTTALLRRVIAEGCTNARRHGDAAQPVRILLGRERGACELVIINGIPEEPRSPGSAHLGISSMKRQAEAAGASLMSRAAVGAWVLHLSVAASSEPDAPVARREA</sequence>
<feature type="transmembrane region" description="Helical" evidence="4">
    <location>
        <begin position="151"/>
        <end position="168"/>
    </location>
</feature>
<dbReference type="EMBL" id="CP014228">
    <property type="protein sequence ID" value="AMD88144.1"/>
    <property type="molecule type" value="Genomic_DNA"/>
</dbReference>
<evidence type="ECO:0000313" key="7">
    <source>
        <dbReference type="Proteomes" id="UP000065220"/>
    </source>
</evidence>
<evidence type="ECO:0000313" key="6">
    <source>
        <dbReference type="EMBL" id="AMD88144.1"/>
    </source>
</evidence>
<feature type="transmembrane region" description="Helical" evidence="4">
    <location>
        <begin position="122"/>
        <end position="139"/>
    </location>
</feature>
<proteinExistence type="predicted"/>
<evidence type="ECO:0000256" key="1">
    <source>
        <dbReference type="ARBA" id="ARBA00022679"/>
    </source>
</evidence>
<dbReference type="AlphaFoldDB" id="A0A120KLG5"/>
<evidence type="ECO:0000256" key="4">
    <source>
        <dbReference type="SAM" id="Phobius"/>
    </source>
</evidence>
<feature type="domain" description="Signal transduction histidine kinase subgroup 3 dimerisation and phosphoacceptor" evidence="5">
    <location>
        <begin position="188"/>
        <end position="252"/>
    </location>
</feature>
<dbReference type="STRING" id="111015.AXF14_11850"/>
<dbReference type="Proteomes" id="UP000065220">
    <property type="component" value="Chromosome"/>
</dbReference>
<dbReference type="Gene3D" id="3.30.565.10">
    <property type="entry name" value="Histidine kinase-like ATPase, C-terminal domain"/>
    <property type="match status" value="1"/>
</dbReference>
<keyword evidence="3" id="KW-0902">Two-component regulatory system</keyword>
<feature type="transmembrane region" description="Helical" evidence="4">
    <location>
        <begin position="96"/>
        <end position="115"/>
    </location>
</feature>
<gene>
    <name evidence="6" type="ORF">AXF14_11850</name>
</gene>
<dbReference type="GO" id="GO:0016020">
    <property type="term" value="C:membrane"/>
    <property type="evidence" value="ECO:0007669"/>
    <property type="project" value="InterPro"/>
</dbReference>
<evidence type="ECO:0000259" key="5">
    <source>
        <dbReference type="Pfam" id="PF07730"/>
    </source>
</evidence>
<keyword evidence="4" id="KW-0812">Transmembrane</keyword>
<keyword evidence="4" id="KW-1133">Transmembrane helix</keyword>
<dbReference type="PANTHER" id="PTHR24421">
    <property type="entry name" value="NITRATE/NITRITE SENSOR PROTEIN NARX-RELATED"/>
    <property type="match status" value="1"/>
</dbReference>
<keyword evidence="1" id="KW-0808">Transferase</keyword>
<organism evidence="6 7">
    <name type="scientific">Actinomyces radicidentis</name>
    <dbReference type="NCBI Taxonomy" id="111015"/>
    <lineage>
        <taxon>Bacteria</taxon>
        <taxon>Bacillati</taxon>
        <taxon>Actinomycetota</taxon>
        <taxon>Actinomycetes</taxon>
        <taxon>Actinomycetales</taxon>
        <taxon>Actinomycetaceae</taxon>
        <taxon>Actinomyces</taxon>
    </lineage>
</organism>
<accession>A0A120KLG5</accession>
<dbReference type="InterPro" id="IPR011712">
    <property type="entry name" value="Sig_transdc_His_kin_sub3_dim/P"/>
</dbReference>
<evidence type="ECO:0000256" key="2">
    <source>
        <dbReference type="ARBA" id="ARBA00022777"/>
    </source>
</evidence>
<protein>
    <recommendedName>
        <fullName evidence="5">Signal transduction histidine kinase subgroup 3 dimerisation and phosphoacceptor domain-containing protein</fullName>
    </recommendedName>
</protein>
<evidence type="ECO:0000256" key="3">
    <source>
        <dbReference type="ARBA" id="ARBA00023012"/>
    </source>
</evidence>
<dbReference type="Gene3D" id="1.20.5.1930">
    <property type="match status" value="1"/>
</dbReference>
<dbReference type="KEGG" id="ard:AXF14_11850"/>
<dbReference type="InterPro" id="IPR036890">
    <property type="entry name" value="HATPase_C_sf"/>
</dbReference>
<reference evidence="7" key="1">
    <citation type="submission" date="2016-02" db="EMBL/GenBank/DDBJ databases">
        <authorList>
            <person name="Holder M.E."/>
            <person name="Ajami N.J."/>
            <person name="Petrosino J.F."/>
        </authorList>
    </citation>
    <scope>NUCLEOTIDE SEQUENCE [LARGE SCALE GENOMIC DNA]</scope>
    <source>
        <strain evidence="7">CCUG 36733</strain>
    </source>
</reference>
<feature type="transmembrane region" description="Helical" evidence="4">
    <location>
        <begin position="31"/>
        <end position="51"/>
    </location>
</feature>
<feature type="transmembrane region" description="Helical" evidence="4">
    <location>
        <begin position="58"/>
        <end position="76"/>
    </location>
</feature>
<keyword evidence="7" id="KW-1185">Reference proteome</keyword>
<dbReference type="GO" id="GO:0046983">
    <property type="term" value="F:protein dimerization activity"/>
    <property type="evidence" value="ECO:0007669"/>
    <property type="project" value="InterPro"/>
</dbReference>
<name>A0A120KLG5_ACTRD</name>
<dbReference type="InterPro" id="IPR050482">
    <property type="entry name" value="Sensor_HK_TwoCompSys"/>
</dbReference>
<keyword evidence="4" id="KW-0472">Membrane</keyword>
<dbReference type="Pfam" id="PF07730">
    <property type="entry name" value="HisKA_3"/>
    <property type="match status" value="1"/>
</dbReference>
<dbReference type="GO" id="GO:0000155">
    <property type="term" value="F:phosphorelay sensor kinase activity"/>
    <property type="evidence" value="ECO:0007669"/>
    <property type="project" value="InterPro"/>
</dbReference>
<keyword evidence="2" id="KW-0418">Kinase</keyword>